<reference evidence="4 5" key="1">
    <citation type="submission" date="2024-08" db="EMBL/GenBank/DDBJ databases">
        <authorList>
            <person name="Lu H."/>
        </authorList>
    </citation>
    <scope>NUCLEOTIDE SEQUENCE [LARGE SCALE GENOMIC DNA]</scope>
    <source>
        <strain evidence="4 5">DXS20W</strain>
    </source>
</reference>
<organism evidence="4 5">
    <name type="scientific">Pelomonas lactea</name>
    <dbReference type="NCBI Taxonomy" id="3299030"/>
    <lineage>
        <taxon>Bacteria</taxon>
        <taxon>Pseudomonadati</taxon>
        <taxon>Pseudomonadota</taxon>
        <taxon>Betaproteobacteria</taxon>
        <taxon>Burkholderiales</taxon>
        <taxon>Sphaerotilaceae</taxon>
        <taxon>Roseateles</taxon>
    </lineage>
</organism>
<proteinExistence type="predicted"/>
<keyword evidence="5" id="KW-1185">Reference proteome</keyword>
<dbReference type="EMBL" id="JBIGHX010000004">
    <property type="protein sequence ID" value="MFG6462848.1"/>
    <property type="molecule type" value="Genomic_DNA"/>
</dbReference>
<feature type="signal peptide" evidence="2">
    <location>
        <begin position="1"/>
        <end position="26"/>
    </location>
</feature>
<evidence type="ECO:0000313" key="4">
    <source>
        <dbReference type="EMBL" id="MFG6462848.1"/>
    </source>
</evidence>
<gene>
    <name evidence="4" type="ORF">ACG04Q_14835</name>
</gene>
<dbReference type="Pfam" id="PF14346">
    <property type="entry name" value="DUF4398"/>
    <property type="match status" value="1"/>
</dbReference>
<dbReference type="Proteomes" id="UP001606302">
    <property type="component" value="Unassembled WGS sequence"/>
</dbReference>
<feature type="domain" description="DUF4398" evidence="3">
    <location>
        <begin position="33"/>
        <end position="107"/>
    </location>
</feature>
<evidence type="ECO:0000313" key="5">
    <source>
        <dbReference type="Proteomes" id="UP001606302"/>
    </source>
</evidence>
<dbReference type="Gene3D" id="1.20.1270.390">
    <property type="match status" value="1"/>
</dbReference>
<comment type="caution">
    <text evidence="4">The sequence shown here is derived from an EMBL/GenBank/DDBJ whole genome shotgun (WGS) entry which is preliminary data.</text>
</comment>
<keyword evidence="2" id="KW-0732">Signal</keyword>
<dbReference type="RefSeq" id="WP_394511703.1">
    <property type="nucleotide sequence ID" value="NZ_JBIGHX010000004.1"/>
</dbReference>
<evidence type="ECO:0000256" key="1">
    <source>
        <dbReference type="SAM" id="Coils"/>
    </source>
</evidence>
<dbReference type="InterPro" id="IPR025511">
    <property type="entry name" value="DUF4398"/>
</dbReference>
<protein>
    <submittedName>
        <fullName evidence="4">DUF4398 domain-containing protein</fullName>
    </submittedName>
</protein>
<feature type="coiled-coil region" evidence="1">
    <location>
        <begin position="91"/>
        <end position="118"/>
    </location>
</feature>
<accession>A0ABW7GLN5</accession>
<feature type="chain" id="PRO_5045459433" evidence="2">
    <location>
        <begin position="27"/>
        <end position="122"/>
    </location>
</feature>
<keyword evidence="1" id="KW-0175">Coiled coil</keyword>
<evidence type="ECO:0000259" key="3">
    <source>
        <dbReference type="Pfam" id="PF14346"/>
    </source>
</evidence>
<name>A0ABW7GLN5_9BURK</name>
<sequence>MNPQTIVKKSRAVLAVGAALALAACASTPEPKEQLAVANAAVDTATGNAAEAPAELATARDKLARANAAAARKDYVAARQLADEAAADAALAQAQARNARSSRALAEVRESIQQLQAQLNRS</sequence>
<evidence type="ECO:0000256" key="2">
    <source>
        <dbReference type="SAM" id="SignalP"/>
    </source>
</evidence>